<dbReference type="PANTHER" id="PTHR47623">
    <property type="entry name" value="OS09G0287300 PROTEIN"/>
    <property type="match status" value="1"/>
</dbReference>
<keyword evidence="3" id="KW-1185">Reference proteome</keyword>
<feature type="binding site" evidence="1">
    <location>
        <position position="58"/>
    </location>
    <ligand>
        <name>substrate</name>
    </ligand>
</feature>
<dbReference type="InterPro" id="IPR029033">
    <property type="entry name" value="His_PPase_superfam"/>
</dbReference>
<dbReference type="SUPFAM" id="SSF53254">
    <property type="entry name" value="Phosphoglycerate mutase-like"/>
    <property type="match status" value="1"/>
</dbReference>
<dbReference type="AlphaFoldDB" id="A0A1G5N854"/>
<sequence>MPKLLLLRHAKSDWHSGARTDFERPLNARGREAAEAMGAFMAAEGLAPDLVLCSPSKRTRETLELVAKSLQLPEDVRFPEVLYEENDGDYQAVLRNEAGEARCCLVVGHNPMTYEAALSLAGDGASHDMARLAVKYPSGTLSILEFDAPWAELKTGSGRLTGYVRPADLTS</sequence>
<accession>A0A1G5N854</accession>
<evidence type="ECO:0000313" key="3">
    <source>
        <dbReference type="Proteomes" id="UP000199347"/>
    </source>
</evidence>
<dbReference type="STRING" id="1120955.SAMN03080610_01589"/>
<dbReference type="EMBL" id="FMVW01000002">
    <property type="protein sequence ID" value="SCZ32840.1"/>
    <property type="molecule type" value="Genomic_DNA"/>
</dbReference>
<dbReference type="Proteomes" id="UP000199347">
    <property type="component" value="Unassembled WGS sequence"/>
</dbReference>
<dbReference type="Gene3D" id="3.40.50.1240">
    <property type="entry name" value="Phosphoglycerate mutase-like"/>
    <property type="match status" value="1"/>
</dbReference>
<organism evidence="2 3">
    <name type="scientific">Afifella marina DSM 2698</name>
    <dbReference type="NCBI Taxonomy" id="1120955"/>
    <lineage>
        <taxon>Bacteria</taxon>
        <taxon>Pseudomonadati</taxon>
        <taxon>Pseudomonadota</taxon>
        <taxon>Alphaproteobacteria</taxon>
        <taxon>Hyphomicrobiales</taxon>
        <taxon>Afifellaceae</taxon>
        <taxon>Afifella</taxon>
    </lineage>
</organism>
<dbReference type="PANTHER" id="PTHR47623:SF1">
    <property type="entry name" value="OS09G0287300 PROTEIN"/>
    <property type="match status" value="1"/>
</dbReference>
<protein>
    <submittedName>
        <fullName evidence="2">Phosphohistidine phosphatase</fullName>
    </submittedName>
</protein>
<reference evidence="3" key="1">
    <citation type="submission" date="2016-10" db="EMBL/GenBank/DDBJ databases">
        <authorList>
            <person name="Varghese N."/>
            <person name="Submissions S."/>
        </authorList>
    </citation>
    <scope>NUCLEOTIDE SEQUENCE [LARGE SCALE GENOMIC DNA]</scope>
    <source>
        <strain evidence="3">DSM 2698</strain>
    </source>
</reference>
<evidence type="ECO:0000256" key="1">
    <source>
        <dbReference type="PIRSR" id="PIRSR613078-2"/>
    </source>
</evidence>
<dbReference type="InterPro" id="IPR013078">
    <property type="entry name" value="His_Pase_superF_clade-1"/>
</dbReference>
<dbReference type="SMART" id="SM00855">
    <property type="entry name" value="PGAM"/>
    <property type="match status" value="1"/>
</dbReference>
<proteinExistence type="predicted"/>
<name>A0A1G5N854_AFIMA</name>
<dbReference type="Pfam" id="PF00300">
    <property type="entry name" value="His_Phos_1"/>
    <property type="match status" value="1"/>
</dbReference>
<evidence type="ECO:0000313" key="2">
    <source>
        <dbReference type="EMBL" id="SCZ32840.1"/>
    </source>
</evidence>
<gene>
    <name evidence="2" type="ORF">SAMN03080610_01589</name>
</gene>
<dbReference type="CDD" id="cd07067">
    <property type="entry name" value="HP_PGM_like"/>
    <property type="match status" value="1"/>
</dbReference>